<evidence type="ECO:0000256" key="3">
    <source>
        <dbReference type="ARBA" id="ARBA00022840"/>
    </source>
</evidence>
<keyword evidence="1" id="KW-0436">Ligase</keyword>
<keyword evidence="3 4" id="KW-0067">ATP-binding</keyword>
<proteinExistence type="predicted"/>
<name>A0A1H0NCW4_9PSEU</name>
<dbReference type="InterPro" id="IPR052032">
    <property type="entry name" value="ATP-dep_AA_Ligase"/>
</dbReference>
<dbReference type="SUPFAM" id="SSF56059">
    <property type="entry name" value="Glutathione synthetase ATP-binding domain-like"/>
    <property type="match status" value="1"/>
</dbReference>
<dbReference type="GO" id="GO:0005524">
    <property type="term" value="F:ATP binding"/>
    <property type="evidence" value="ECO:0007669"/>
    <property type="project" value="UniProtKB-UniRule"/>
</dbReference>
<evidence type="ECO:0000259" key="5">
    <source>
        <dbReference type="PROSITE" id="PS50975"/>
    </source>
</evidence>
<evidence type="ECO:0000256" key="2">
    <source>
        <dbReference type="ARBA" id="ARBA00022741"/>
    </source>
</evidence>
<dbReference type="RefSeq" id="WP_091375064.1">
    <property type="nucleotide sequence ID" value="NZ_FNDV01000002.1"/>
</dbReference>
<evidence type="ECO:0000313" key="7">
    <source>
        <dbReference type="Proteomes" id="UP000199651"/>
    </source>
</evidence>
<gene>
    <name evidence="6" type="ORF">SAMN05192558_105293</name>
</gene>
<keyword evidence="2 4" id="KW-0547">Nucleotide-binding</keyword>
<dbReference type="Pfam" id="PF13535">
    <property type="entry name" value="ATP-grasp_4"/>
    <property type="match status" value="1"/>
</dbReference>
<accession>A0A1H0NCW4</accession>
<dbReference type="AlphaFoldDB" id="A0A1H0NCW4"/>
<dbReference type="PROSITE" id="PS50975">
    <property type="entry name" value="ATP_GRASP"/>
    <property type="match status" value="1"/>
</dbReference>
<feature type="domain" description="ATP-grasp" evidence="5">
    <location>
        <begin position="105"/>
        <end position="317"/>
    </location>
</feature>
<sequence>MSRKNIIVLGLDEVNHALLHQVPDADRYRFHGLLTLEELQKGEIQIVDLLDKARKALTSFDGTIDAIVGYWDFPVSTMLPLLCREFGVRGASLESVLKCEHKYWSRLEQQKVISEHPAFALVELDDDKAPLPFPFWLKPVKSFSSDLAFEVTGEAEFRSAVAEIADGIGRVGEPFDYLLDQADLPPEIADAGGQVALAERALSGARAAVEGYSRDGEVEIYAVLDSLVYPEVSSFLRHQYPSQLPEEMRRKLVDVSQRVIKGIGFDPGTFSIEYFCDPDTGEINLLEINARHSQSHAEMFALVNGFPNHHYMLKVALGEDPRHPLGGGPYALAARWYLRRFDDGLLTSGPTDEEIKSIEDEIGGVSVYRRAPDGSRLSELPGQDSYSYELAEIVVGADGPEQLRDKYERCVAALRFDFDGE</sequence>
<protein>
    <submittedName>
        <fullName evidence="6">ATP-grasp domain-containing protein</fullName>
    </submittedName>
</protein>
<dbReference type="EMBL" id="FNJB01000005">
    <property type="protein sequence ID" value="SDO90150.1"/>
    <property type="molecule type" value="Genomic_DNA"/>
</dbReference>
<keyword evidence="7" id="KW-1185">Reference proteome</keyword>
<dbReference type="PANTHER" id="PTHR43585:SF2">
    <property type="entry name" value="ATP-GRASP ENZYME FSQD"/>
    <property type="match status" value="1"/>
</dbReference>
<evidence type="ECO:0000256" key="4">
    <source>
        <dbReference type="PROSITE-ProRule" id="PRU00409"/>
    </source>
</evidence>
<dbReference type="GO" id="GO:0046872">
    <property type="term" value="F:metal ion binding"/>
    <property type="evidence" value="ECO:0007669"/>
    <property type="project" value="InterPro"/>
</dbReference>
<dbReference type="STRING" id="504798.SAMN05421871_102343"/>
<dbReference type="PANTHER" id="PTHR43585">
    <property type="entry name" value="FUMIPYRROLE BIOSYNTHESIS PROTEIN C"/>
    <property type="match status" value="1"/>
</dbReference>
<dbReference type="InterPro" id="IPR011761">
    <property type="entry name" value="ATP-grasp"/>
</dbReference>
<dbReference type="Gene3D" id="3.30.470.20">
    <property type="entry name" value="ATP-grasp fold, B domain"/>
    <property type="match status" value="1"/>
</dbReference>
<dbReference type="GO" id="GO:0016874">
    <property type="term" value="F:ligase activity"/>
    <property type="evidence" value="ECO:0007669"/>
    <property type="project" value="UniProtKB-KW"/>
</dbReference>
<dbReference type="Proteomes" id="UP000199651">
    <property type="component" value="Unassembled WGS sequence"/>
</dbReference>
<dbReference type="OrthoDB" id="8441067at2"/>
<reference evidence="7" key="1">
    <citation type="submission" date="2016-10" db="EMBL/GenBank/DDBJ databases">
        <authorList>
            <person name="Varghese N."/>
            <person name="Submissions S."/>
        </authorList>
    </citation>
    <scope>NUCLEOTIDE SEQUENCE [LARGE SCALE GENOMIC DNA]</scope>
    <source>
        <strain evidence="7">IBRC-M 10655</strain>
    </source>
</reference>
<organism evidence="6 7">
    <name type="scientific">Actinokineospora alba</name>
    <dbReference type="NCBI Taxonomy" id="504798"/>
    <lineage>
        <taxon>Bacteria</taxon>
        <taxon>Bacillati</taxon>
        <taxon>Actinomycetota</taxon>
        <taxon>Actinomycetes</taxon>
        <taxon>Pseudonocardiales</taxon>
        <taxon>Pseudonocardiaceae</taxon>
        <taxon>Actinokineospora</taxon>
    </lineage>
</organism>
<evidence type="ECO:0000313" key="6">
    <source>
        <dbReference type="EMBL" id="SDO90150.1"/>
    </source>
</evidence>
<evidence type="ECO:0000256" key="1">
    <source>
        <dbReference type="ARBA" id="ARBA00022598"/>
    </source>
</evidence>